<evidence type="ECO:0000259" key="3">
    <source>
        <dbReference type="Pfam" id="PF05670"/>
    </source>
</evidence>
<dbReference type="Pfam" id="PF05670">
    <property type="entry name" value="NFACT-R_1"/>
    <property type="match status" value="1"/>
</dbReference>
<dbReference type="InterPro" id="IPR051608">
    <property type="entry name" value="RQC_Subunit_NEMF"/>
</dbReference>
<dbReference type="Gene3D" id="2.30.310.10">
    <property type="entry name" value="ibrinogen binding protein from staphylococcus aureus domain"/>
    <property type="match status" value="1"/>
</dbReference>
<evidence type="ECO:0000256" key="1">
    <source>
        <dbReference type="SAM" id="Coils"/>
    </source>
</evidence>
<dbReference type="EMBL" id="LK934642">
    <property type="protein sequence ID" value="CDU20739.1"/>
    <property type="molecule type" value="Genomic_DNA"/>
</dbReference>
<dbReference type="VEuPathDB" id="PlasmoDB:Py17XNL_001401226"/>
<evidence type="ECO:0000313" key="7">
    <source>
        <dbReference type="Proteomes" id="UP000072904"/>
    </source>
</evidence>
<dbReference type="PANTHER" id="PTHR15239">
    <property type="entry name" value="NUCLEAR EXPORT MEDIATOR FACTOR NEMF"/>
    <property type="match status" value="1"/>
</dbReference>
<reference evidence="5" key="2">
    <citation type="submission" date="2014-05" db="EMBL/GenBank/DDBJ databases">
        <authorList>
            <person name="Aslett M.A."/>
            <person name="De Silva N."/>
        </authorList>
    </citation>
    <scope>NUCLEOTIDE SEQUENCE</scope>
    <source>
        <strain evidence="5">17X</strain>
    </source>
</reference>
<feature type="coiled-coil region" evidence="1">
    <location>
        <begin position="529"/>
        <end position="556"/>
    </location>
</feature>
<dbReference type="Proteomes" id="UP000072904">
    <property type="component" value="Chromosome 14"/>
</dbReference>
<evidence type="ECO:0000256" key="2">
    <source>
        <dbReference type="SAM" id="MobiDB-lite"/>
    </source>
</evidence>
<dbReference type="AlphaFoldDB" id="A0A077YC39"/>
<dbReference type="InterPro" id="IPR008532">
    <property type="entry name" value="NFACT_RNA-bd"/>
</dbReference>
<dbReference type="KEGG" id="pyo:PY17X_1439300"/>
<accession>A0A077YC39</accession>
<name>A0A077YC39_PLAYE</name>
<dbReference type="VEuPathDB" id="PlasmoDB:PYYM_1441000"/>
<feature type="compositionally biased region" description="Polar residues" evidence="2">
    <location>
        <begin position="446"/>
        <end position="470"/>
    </location>
</feature>
<dbReference type="OrthoDB" id="436717at2759"/>
<dbReference type="OMA" id="EILISPH"/>
<dbReference type="EMBL" id="LM993668">
    <property type="protein sequence ID" value="VTZ81702.1"/>
    <property type="molecule type" value="Genomic_DNA"/>
</dbReference>
<dbReference type="PANTHER" id="PTHR15239:SF6">
    <property type="entry name" value="RIBOSOME QUALITY CONTROL COMPLEX SUBUNIT NEMF"/>
    <property type="match status" value="1"/>
</dbReference>
<dbReference type="GO" id="GO:1990112">
    <property type="term" value="C:RQC complex"/>
    <property type="evidence" value="ECO:0007669"/>
    <property type="project" value="TreeGrafter"/>
</dbReference>
<evidence type="ECO:0000313" key="5">
    <source>
        <dbReference type="EMBL" id="VTZ81702.1"/>
    </source>
</evidence>
<dbReference type="GO" id="GO:0072344">
    <property type="term" value="P:rescue of stalled ribosome"/>
    <property type="evidence" value="ECO:0007669"/>
    <property type="project" value="TreeGrafter"/>
</dbReference>
<dbReference type="Proteomes" id="UP000072874">
    <property type="component" value="Chromosome 14"/>
</dbReference>
<keyword evidence="1" id="KW-0175">Coiled coil</keyword>
<gene>
    <name evidence="5" type="ORF">PY17X_1439300</name>
    <name evidence="4" type="ORF">PYYM_1441000</name>
</gene>
<reference evidence="6 7" key="1">
    <citation type="journal article" date="2014" name="BMC Biol.">
        <title>A comprehensive evaluation of rodent malaria parasite genomes and gene expression.</title>
        <authorList>
            <person name="Otto T.D."/>
            <person name="Bohme U."/>
            <person name="Jackson A.P."/>
            <person name="Hunt M."/>
            <person name="Franke-Fayard B."/>
            <person name="Hoeijmakers W.A."/>
            <person name="Religa A.A."/>
            <person name="Robertson L."/>
            <person name="Sanders M."/>
            <person name="Ogun S.A."/>
            <person name="Cunningham D."/>
            <person name="Erhart A."/>
            <person name="Billker O."/>
            <person name="Khan S.M."/>
            <person name="Stunnenberg H.G."/>
            <person name="Langhorne J."/>
            <person name="Holder A.A."/>
            <person name="Waters A.P."/>
            <person name="Newbold C.I."/>
            <person name="Pain A."/>
            <person name="Berriman M."/>
            <person name="Janse C.J."/>
        </authorList>
    </citation>
    <scope>NUCLEOTIDE SEQUENCE [LARGE SCALE GENOMIC DNA]</scope>
    <source>
        <strain evidence="5 6">17X</strain>
        <strain evidence="4 7">YM</strain>
    </source>
</reference>
<dbReference type="VEuPathDB" id="PlasmoDB:PY17X_1439300"/>
<dbReference type="GO" id="GO:0000049">
    <property type="term" value="F:tRNA binding"/>
    <property type="evidence" value="ECO:0007669"/>
    <property type="project" value="TreeGrafter"/>
</dbReference>
<reference evidence="4" key="3">
    <citation type="submission" date="2014-05" db="EMBL/GenBank/DDBJ databases">
        <authorList>
            <person name="Aslett A.Martin."/>
            <person name="De Silva Nishadi"/>
        </authorList>
    </citation>
    <scope>NUCLEOTIDE SEQUENCE</scope>
    <source>
        <strain evidence="4">YM</strain>
    </source>
</reference>
<dbReference type="VEuPathDB" id="PlasmoDB:PY03214"/>
<feature type="domain" description="NFACT RNA-binding" evidence="3">
    <location>
        <begin position="657"/>
        <end position="761"/>
    </location>
</feature>
<feature type="region of interest" description="Disordered" evidence="2">
    <location>
        <begin position="446"/>
        <end position="488"/>
    </location>
</feature>
<dbReference type="GO" id="GO:0043023">
    <property type="term" value="F:ribosomal large subunit binding"/>
    <property type="evidence" value="ECO:0007669"/>
    <property type="project" value="TreeGrafter"/>
</dbReference>
<dbReference type="RefSeq" id="XP_731203.2">
    <property type="nucleotide sequence ID" value="XM_726110.2"/>
</dbReference>
<proteinExistence type="predicted"/>
<organism evidence="4 7">
    <name type="scientific">Plasmodium yoelii</name>
    <dbReference type="NCBI Taxonomy" id="5861"/>
    <lineage>
        <taxon>Eukaryota</taxon>
        <taxon>Sar</taxon>
        <taxon>Alveolata</taxon>
        <taxon>Apicomplexa</taxon>
        <taxon>Aconoidasida</taxon>
        <taxon>Haemosporida</taxon>
        <taxon>Plasmodiidae</taxon>
        <taxon>Plasmodium</taxon>
        <taxon>Plasmodium (Vinckeia)</taxon>
    </lineage>
</organism>
<evidence type="ECO:0000313" key="4">
    <source>
        <dbReference type="EMBL" id="CDU20739.1"/>
    </source>
</evidence>
<reference evidence="5" key="4">
    <citation type="submission" date="2019-05" db="EMBL/GenBank/DDBJ databases">
        <authorList>
            <consortium name="Pathogen Informatics"/>
        </authorList>
    </citation>
    <scope>NUCLEOTIDE SEQUENCE</scope>
    <source>
        <strain evidence="5">17X</strain>
    </source>
</reference>
<evidence type="ECO:0000313" key="6">
    <source>
        <dbReference type="Proteomes" id="UP000072874"/>
    </source>
</evidence>
<feature type="compositionally biased region" description="Basic and acidic residues" evidence="2">
    <location>
        <begin position="471"/>
        <end position="484"/>
    </location>
</feature>
<dbReference type="GO" id="GO:1990116">
    <property type="term" value="P:ribosome-associated ubiquitin-dependent protein catabolic process"/>
    <property type="evidence" value="ECO:0007669"/>
    <property type="project" value="TreeGrafter"/>
</dbReference>
<dbReference type="GeneID" id="3830428"/>
<sequence>MLLLRATKLLISLIIFPCMMNNTSWLLIFSKRINYHKKQNFHFVSLNSRTKVNTKRNVFYYSINTKKKFSILKSSNEQNSTSSNDDNIFKYTKYDKSSDTYIKLLEKKAEEIRNSKNTFGNKIKLKKKTHNKNEDKLSNNFQHLDYTTLQLLANELNVLLQDSIVEHITQTDNKTIVLHLNKNGREYYLYLCYDNENPIISLGLKIRKLFNRFIEDDYAQKLNPILKYSLISDIYIKNKFIKILCIDFILKRKTEHDIDIIDILPSANNPNRKVTLIFDLHNKSCISYVINKANNEILISPHNSITEKTIDKSYKEGHTYIFPTKDECKLIPNHYEFFSSFINLFKSRKEQSFISSILDLYEGVSYNLLLKFFDYLNIKHNVKFQELDQTLLLDFFNKAYIKWARFINLKEKNGAFTYYPHYDYNLNVYSVVKLINISKENYNTSSANNTTHNLESPTCEISKSTLNSNNSDKEIENEKSEKNGKNAHTNNQFVTKKETHFDTVIELVYYYYSEYFSVNQFYTSLQFCKEFIKKKMPQYEEMLKQYKSEREICEKQYLLNEQINTLSVFNYTIAKMNDWVDRKTFDALKLIENELKINPLEDNRKTHIKKLEEKKEKEETIQKKILNVKPNTIKTSQNIYKGSLLIKINESDISSPFLIIGRNSKQNEKISTQILKFNDLWFHVHQHPGGHVILRNKKINGKIISADLNLSDINIDDDIKYAANVAAYFSKSRKMEKTLVCFTLGKYVYKDNTLNEGAVEVTKYRLVYGRPNKVSSIIKDLNERNKEIEISKKKK</sequence>
<protein>
    <submittedName>
        <fullName evidence="4">FbpA domain protein, putative</fullName>
    </submittedName>
</protein>